<dbReference type="PANTHER" id="PTHR43784">
    <property type="entry name" value="GDSL-LIKE LIPASE/ACYLHYDROLASE, PUTATIVE (AFU_ORTHOLOGUE AFUA_2G00820)-RELATED"/>
    <property type="match status" value="1"/>
</dbReference>
<dbReference type="Pfam" id="PF13472">
    <property type="entry name" value="Lipase_GDSL_2"/>
    <property type="match status" value="1"/>
</dbReference>
<keyword evidence="3" id="KW-0378">Hydrolase</keyword>
<organism evidence="3 4">
    <name type="scientific">Nocardioides panacihumi</name>
    <dbReference type="NCBI Taxonomy" id="400774"/>
    <lineage>
        <taxon>Bacteria</taxon>
        <taxon>Bacillati</taxon>
        <taxon>Actinomycetota</taxon>
        <taxon>Actinomycetes</taxon>
        <taxon>Propionibacteriales</taxon>
        <taxon>Nocardioidaceae</taxon>
        <taxon>Nocardioides</taxon>
    </lineage>
</organism>
<evidence type="ECO:0000313" key="4">
    <source>
        <dbReference type="Proteomes" id="UP001500571"/>
    </source>
</evidence>
<dbReference type="Proteomes" id="UP001500571">
    <property type="component" value="Unassembled WGS sequence"/>
</dbReference>
<dbReference type="CDD" id="cd01832">
    <property type="entry name" value="SGNH_hydrolase_like_1"/>
    <property type="match status" value="1"/>
</dbReference>
<evidence type="ECO:0000259" key="2">
    <source>
        <dbReference type="Pfam" id="PF13472"/>
    </source>
</evidence>
<dbReference type="InterPro" id="IPR013830">
    <property type="entry name" value="SGNH_hydro"/>
</dbReference>
<dbReference type="Gene3D" id="3.40.50.1110">
    <property type="entry name" value="SGNH hydrolase"/>
    <property type="match status" value="1"/>
</dbReference>
<dbReference type="EMBL" id="BAAAPB010000001">
    <property type="protein sequence ID" value="GAA1947236.1"/>
    <property type="molecule type" value="Genomic_DNA"/>
</dbReference>
<feature type="region of interest" description="Disordered" evidence="1">
    <location>
        <begin position="264"/>
        <end position="283"/>
    </location>
</feature>
<dbReference type="PANTHER" id="PTHR43784:SF2">
    <property type="entry name" value="GDSL-LIKE LIPASE_ACYLHYDROLASE, PUTATIVE (AFU_ORTHOLOGUE AFUA_2G00820)-RELATED"/>
    <property type="match status" value="1"/>
</dbReference>
<keyword evidence="4" id="KW-1185">Reference proteome</keyword>
<proteinExistence type="predicted"/>
<comment type="caution">
    <text evidence="3">The sequence shown here is derived from an EMBL/GenBank/DDBJ whole genome shotgun (WGS) entry which is preliminary data.</text>
</comment>
<protein>
    <submittedName>
        <fullName evidence="3">SGNH/GDSL hydrolase family protein</fullName>
    </submittedName>
</protein>
<dbReference type="SUPFAM" id="SSF52266">
    <property type="entry name" value="SGNH hydrolase"/>
    <property type="match status" value="1"/>
</dbReference>
<gene>
    <name evidence="3" type="ORF">GCM10009798_02860</name>
</gene>
<feature type="domain" description="SGNH hydrolase-type esterase" evidence="2">
    <location>
        <begin position="33"/>
        <end position="207"/>
    </location>
</feature>
<accession>A0ABN2Q8Y9</accession>
<evidence type="ECO:0000313" key="3">
    <source>
        <dbReference type="EMBL" id="GAA1947236.1"/>
    </source>
</evidence>
<sequence length="283" mass="31167">MSLSSTGVTLPIGAADAGRTMLTVRESFKRYVAIGDSFTEGVGDPDPGRPNGVRGWADRVAEVLATADPDFGYANLAIRGRKLAGILDEQLDRAVALEPDLVTVYAGANDLLRPSVDVDALMAAYDDAIGRLAATGATVLVWTAFGARRSAFWKPMRGRFAYYNELVREIADEHGARIVDYWRMGEYDDWGYWDVDRLHMATPGHELMAVKVLDLLGVAHSLPQPVPLTRPELTARELRAANWEWTRQHLGPWVRRRLTGRSSGDGLDPRYPALTPLPPTAEV</sequence>
<name>A0ABN2Q8Y9_9ACTN</name>
<dbReference type="InterPro" id="IPR053140">
    <property type="entry name" value="GDSL_Rv0518-like"/>
</dbReference>
<dbReference type="InterPro" id="IPR036514">
    <property type="entry name" value="SGNH_hydro_sf"/>
</dbReference>
<dbReference type="GO" id="GO:0016787">
    <property type="term" value="F:hydrolase activity"/>
    <property type="evidence" value="ECO:0007669"/>
    <property type="project" value="UniProtKB-KW"/>
</dbReference>
<evidence type="ECO:0000256" key="1">
    <source>
        <dbReference type="SAM" id="MobiDB-lite"/>
    </source>
</evidence>
<reference evidence="3 4" key="1">
    <citation type="journal article" date="2019" name="Int. J. Syst. Evol. Microbiol.">
        <title>The Global Catalogue of Microorganisms (GCM) 10K type strain sequencing project: providing services to taxonomists for standard genome sequencing and annotation.</title>
        <authorList>
            <consortium name="The Broad Institute Genomics Platform"/>
            <consortium name="The Broad Institute Genome Sequencing Center for Infectious Disease"/>
            <person name="Wu L."/>
            <person name="Ma J."/>
        </authorList>
    </citation>
    <scope>NUCLEOTIDE SEQUENCE [LARGE SCALE GENOMIC DNA]</scope>
    <source>
        <strain evidence="3 4">JCM 15309</strain>
    </source>
</reference>